<dbReference type="GO" id="GO:0051082">
    <property type="term" value="F:unfolded protein binding"/>
    <property type="evidence" value="ECO:0007669"/>
    <property type="project" value="TreeGrafter"/>
</dbReference>
<dbReference type="EMBL" id="JAUHHV010000001">
    <property type="protein sequence ID" value="KAK1434343.1"/>
    <property type="molecule type" value="Genomic_DNA"/>
</dbReference>
<proteinExistence type="predicted"/>
<dbReference type="GO" id="GO:0006457">
    <property type="term" value="P:protein folding"/>
    <property type="evidence" value="ECO:0007669"/>
    <property type="project" value="InterPro"/>
</dbReference>
<evidence type="ECO:0000313" key="4">
    <source>
        <dbReference type="Proteomes" id="UP001229421"/>
    </source>
</evidence>
<dbReference type="PANTHER" id="PTHR21100:SF9">
    <property type="entry name" value="PREFOLDIN SUBUNIT 4"/>
    <property type="match status" value="1"/>
</dbReference>
<sequence>MASMMEVILRSSELAVLCANFLFRSKLDRNPLNLPTGLSGLDSPCRTLSLTFLHSSIWADKYVAAHKNTETFSCLLKCHLLVYIMQQAGGSETEVTWEDQQNINKFGRLNNWFHELEDEVKIAKVKRLEWIARAWNKNI</sequence>
<organism evidence="3 4">
    <name type="scientific">Tagetes erecta</name>
    <name type="common">African marigold</name>
    <dbReference type="NCBI Taxonomy" id="13708"/>
    <lineage>
        <taxon>Eukaryota</taxon>
        <taxon>Viridiplantae</taxon>
        <taxon>Streptophyta</taxon>
        <taxon>Embryophyta</taxon>
        <taxon>Tracheophyta</taxon>
        <taxon>Spermatophyta</taxon>
        <taxon>Magnoliopsida</taxon>
        <taxon>eudicotyledons</taxon>
        <taxon>Gunneridae</taxon>
        <taxon>Pentapetalae</taxon>
        <taxon>asterids</taxon>
        <taxon>campanulids</taxon>
        <taxon>Asterales</taxon>
        <taxon>Asteraceae</taxon>
        <taxon>Asteroideae</taxon>
        <taxon>Heliantheae alliance</taxon>
        <taxon>Tageteae</taxon>
        <taxon>Tagetes</taxon>
    </lineage>
</organism>
<comment type="caution">
    <text evidence="3">The sequence shown here is derived from an EMBL/GenBank/DDBJ whole genome shotgun (WGS) entry which is preliminary data.</text>
</comment>
<evidence type="ECO:0000256" key="1">
    <source>
        <dbReference type="ARBA" id="ARBA00023186"/>
    </source>
</evidence>
<keyword evidence="4" id="KW-1185">Reference proteome</keyword>
<name>A0AAD8P5I9_TARER</name>
<keyword evidence="1" id="KW-0143">Chaperone</keyword>
<dbReference type="GO" id="GO:0016272">
    <property type="term" value="C:prefoldin complex"/>
    <property type="evidence" value="ECO:0007669"/>
    <property type="project" value="InterPro"/>
</dbReference>
<dbReference type="GO" id="GO:0005737">
    <property type="term" value="C:cytoplasm"/>
    <property type="evidence" value="ECO:0007669"/>
    <property type="project" value="TreeGrafter"/>
</dbReference>
<dbReference type="EMBL" id="JAUHHV010000011">
    <property type="protein sequence ID" value="KAK1407228.1"/>
    <property type="molecule type" value="Genomic_DNA"/>
</dbReference>
<evidence type="ECO:0000313" key="2">
    <source>
        <dbReference type="EMBL" id="KAK1407228.1"/>
    </source>
</evidence>
<dbReference type="AlphaFoldDB" id="A0AAD8P5I9"/>
<dbReference type="Proteomes" id="UP001229421">
    <property type="component" value="Unassembled WGS sequence"/>
</dbReference>
<gene>
    <name evidence="3" type="ORF">QVD17_00082</name>
    <name evidence="2" type="ORF">QVD17_38842</name>
</gene>
<reference evidence="3" key="1">
    <citation type="journal article" date="2023" name="bioRxiv">
        <title>Improved chromosome-level genome assembly for marigold (Tagetes erecta).</title>
        <authorList>
            <person name="Jiang F."/>
            <person name="Yuan L."/>
            <person name="Wang S."/>
            <person name="Wang H."/>
            <person name="Xu D."/>
            <person name="Wang A."/>
            <person name="Fan W."/>
        </authorList>
    </citation>
    <scope>NUCLEOTIDE SEQUENCE</scope>
    <source>
        <strain evidence="3">WSJ</strain>
        <tissue evidence="3">Leaf</tissue>
    </source>
</reference>
<dbReference type="PANTHER" id="PTHR21100">
    <property type="entry name" value="PREFOLDIN SUBUNIT 4"/>
    <property type="match status" value="1"/>
</dbReference>
<evidence type="ECO:0000313" key="3">
    <source>
        <dbReference type="EMBL" id="KAK1434343.1"/>
    </source>
</evidence>
<protein>
    <submittedName>
        <fullName evidence="3">Uncharacterized protein</fullName>
    </submittedName>
</protein>
<accession>A0AAD8P5I9</accession>
<dbReference type="InterPro" id="IPR016661">
    <property type="entry name" value="PFDN4"/>
</dbReference>